<dbReference type="Pfam" id="PF13456">
    <property type="entry name" value="RVT_3"/>
    <property type="match status" value="1"/>
</dbReference>
<dbReference type="Proteomes" id="UP001472677">
    <property type="component" value="Unassembled WGS sequence"/>
</dbReference>
<dbReference type="PANTHER" id="PTHR47074:SF73">
    <property type="entry name" value="OS04G0448401 PROTEIN"/>
    <property type="match status" value="1"/>
</dbReference>
<feature type="domain" description="RNase H type-1" evidence="1">
    <location>
        <begin position="161"/>
        <end position="283"/>
    </location>
</feature>
<dbReference type="Gene3D" id="3.30.420.10">
    <property type="entry name" value="Ribonuclease H-like superfamily/Ribonuclease H"/>
    <property type="match status" value="1"/>
</dbReference>
<keyword evidence="3" id="KW-1185">Reference proteome</keyword>
<dbReference type="SUPFAM" id="SSF53098">
    <property type="entry name" value="Ribonuclease H-like"/>
    <property type="match status" value="1"/>
</dbReference>
<comment type="caution">
    <text evidence="2">The sequence shown here is derived from an EMBL/GenBank/DDBJ whole genome shotgun (WGS) entry which is preliminary data.</text>
</comment>
<dbReference type="InterPro" id="IPR044730">
    <property type="entry name" value="RNase_H-like_dom_plant"/>
</dbReference>
<dbReference type="InterPro" id="IPR012337">
    <property type="entry name" value="RNaseH-like_sf"/>
</dbReference>
<proteinExistence type="predicted"/>
<organism evidence="2 3">
    <name type="scientific">Hibiscus sabdariffa</name>
    <name type="common">roselle</name>
    <dbReference type="NCBI Taxonomy" id="183260"/>
    <lineage>
        <taxon>Eukaryota</taxon>
        <taxon>Viridiplantae</taxon>
        <taxon>Streptophyta</taxon>
        <taxon>Embryophyta</taxon>
        <taxon>Tracheophyta</taxon>
        <taxon>Spermatophyta</taxon>
        <taxon>Magnoliopsida</taxon>
        <taxon>eudicotyledons</taxon>
        <taxon>Gunneridae</taxon>
        <taxon>Pentapetalae</taxon>
        <taxon>rosids</taxon>
        <taxon>malvids</taxon>
        <taxon>Malvales</taxon>
        <taxon>Malvaceae</taxon>
        <taxon>Malvoideae</taxon>
        <taxon>Hibiscus</taxon>
    </lineage>
</organism>
<dbReference type="PANTHER" id="PTHR47074">
    <property type="entry name" value="BNAC02G40300D PROTEIN"/>
    <property type="match status" value="1"/>
</dbReference>
<accession>A0ABR2EFJ7</accession>
<name>A0ABR2EFJ7_9ROSI</name>
<gene>
    <name evidence="2" type="ORF">V6N12_012835</name>
</gene>
<dbReference type="InterPro" id="IPR002156">
    <property type="entry name" value="RNaseH_domain"/>
</dbReference>
<dbReference type="CDD" id="cd06222">
    <property type="entry name" value="RNase_H_like"/>
    <property type="match status" value="1"/>
</dbReference>
<dbReference type="EMBL" id="JBBPBM010000014">
    <property type="protein sequence ID" value="KAK8560028.1"/>
    <property type="molecule type" value="Genomic_DNA"/>
</dbReference>
<evidence type="ECO:0000313" key="2">
    <source>
        <dbReference type="EMBL" id="KAK8560028.1"/>
    </source>
</evidence>
<protein>
    <recommendedName>
        <fullName evidence="1">RNase H type-1 domain-containing protein</fullName>
    </recommendedName>
</protein>
<reference evidence="2 3" key="1">
    <citation type="journal article" date="2024" name="G3 (Bethesda)">
        <title>Genome assembly of Hibiscus sabdariffa L. provides insights into metabolisms of medicinal natural products.</title>
        <authorList>
            <person name="Kim T."/>
        </authorList>
    </citation>
    <scope>NUCLEOTIDE SEQUENCE [LARGE SCALE GENOMIC DNA]</scope>
    <source>
        <strain evidence="2">TK-2024</strain>
        <tissue evidence="2">Old leaves</tissue>
    </source>
</reference>
<dbReference type="InterPro" id="IPR052929">
    <property type="entry name" value="RNase_H-like_EbsB-rel"/>
</dbReference>
<dbReference type="InterPro" id="IPR036397">
    <property type="entry name" value="RNaseH_sf"/>
</dbReference>
<evidence type="ECO:0000313" key="3">
    <source>
        <dbReference type="Proteomes" id="UP001472677"/>
    </source>
</evidence>
<sequence length="286" mass="31883">MSSIQNALCPLCGTFVETVNHLLFTCMVSWKLWTRCAAFCGISLVLHNEPGSYLEAWYGTFHSSREESIWQLLPFAVLWSVWLFMNDIIFAGSHLDFAQLFFFLVRLRPVTWFKAKNLGSVPSVDSLVLDPSFLEKSRPSKAIDLSKSVWSAPPVGFLKMNVDGAMLRDGSKGGIRAVLKDNVEERLASFCLPLGSGPPILAELEAICQCLKLFFSINEIANLRLILECDSAIATEWIFPPSLCPSIFSSLVRKCYEQIKANSVFFRLVPRSCNLEADALAKEGIG</sequence>
<evidence type="ECO:0000259" key="1">
    <source>
        <dbReference type="Pfam" id="PF13456"/>
    </source>
</evidence>